<proteinExistence type="predicted"/>
<keyword evidence="1" id="KW-1133">Transmembrane helix</keyword>
<keyword evidence="3" id="KW-1185">Reference proteome</keyword>
<keyword evidence="2" id="KW-0808">Transferase</keyword>
<keyword evidence="1" id="KW-0472">Membrane</keyword>
<dbReference type="EC" id="2.4.1.83" evidence="2"/>
<gene>
    <name evidence="2" type="ORF">H206_02928</name>
</gene>
<feature type="transmembrane region" description="Helical" evidence="1">
    <location>
        <begin position="141"/>
        <end position="162"/>
    </location>
</feature>
<accession>A0A444ITY2</accession>
<dbReference type="GO" id="GO:0005886">
    <property type="term" value="C:plasma membrane"/>
    <property type="evidence" value="ECO:0007669"/>
    <property type="project" value="TreeGrafter"/>
</dbReference>
<name>A0A444ITY2_9BACT</name>
<sequence>MDCYHGWRFARPTEEIINLYKKAQEGFDIVFAQRIDRKDTFLKRASSLVFYKIFSYFTDTQQDPSVANFGIYSRAVINAVLLMHDNVKFLPTMLHWVGFSKTMLPVQHERRSLGKSSYSLKKLFGLAFDNLIAFSNKPLRLVVKFGFIIVLLSLLLAFYFLIKYFKGDVSVLGYSSIIISIWFLSGVIIMILGIVGIYIGKTYEKVKGRPDYIIREKVNF</sequence>
<dbReference type="GO" id="GO:0004582">
    <property type="term" value="F:dolichyl-phosphate beta-D-mannosyltransferase activity"/>
    <property type="evidence" value="ECO:0007669"/>
    <property type="project" value="UniProtKB-EC"/>
</dbReference>
<comment type="caution">
    <text evidence="2">The sequence shown here is derived from an EMBL/GenBank/DDBJ whole genome shotgun (WGS) entry which is preliminary data.</text>
</comment>
<dbReference type="Proteomes" id="UP000287853">
    <property type="component" value="Unassembled WGS sequence"/>
</dbReference>
<feature type="transmembrane region" description="Helical" evidence="1">
    <location>
        <begin position="174"/>
        <end position="199"/>
    </location>
</feature>
<keyword evidence="2" id="KW-0328">Glycosyltransferase</keyword>
<dbReference type="PANTHER" id="PTHR48090">
    <property type="entry name" value="UNDECAPRENYL-PHOSPHATE 4-DEOXY-4-FORMAMIDO-L-ARABINOSE TRANSFERASE-RELATED"/>
    <property type="match status" value="1"/>
</dbReference>
<reference evidence="2 3" key="1">
    <citation type="submission" date="2017-01" db="EMBL/GenBank/DDBJ databases">
        <title>The cable genome- insights into the physiology and evolution of filamentous bacteria capable of sulfide oxidation via long distance electron transfer.</title>
        <authorList>
            <person name="Schreiber L."/>
            <person name="Bjerg J.T."/>
            <person name="Boggild A."/>
            <person name="Van De Vossenberg J."/>
            <person name="Meysman F."/>
            <person name="Nielsen L.P."/>
            <person name="Schramm A."/>
            <person name="Kjeldsen K.U."/>
        </authorList>
    </citation>
    <scope>NUCLEOTIDE SEQUENCE [LARGE SCALE GENOMIC DNA]</scope>
    <source>
        <strain evidence="2">MCF</strain>
    </source>
</reference>
<dbReference type="InterPro" id="IPR050256">
    <property type="entry name" value="Glycosyltransferase_2"/>
</dbReference>
<evidence type="ECO:0000313" key="3">
    <source>
        <dbReference type="Proteomes" id="UP000287853"/>
    </source>
</evidence>
<dbReference type="AlphaFoldDB" id="A0A444ITY2"/>
<keyword evidence="1" id="KW-0812">Transmembrane</keyword>
<protein>
    <submittedName>
        <fullName evidence="2">Dolichol-phosphate mannosyltransferase</fullName>
        <ecNumber evidence="2">2.4.1.83</ecNumber>
    </submittedName>
</protein>
<organism evidence="2 3">
    <name type="scientific">Candidatus Electrothrix aarhusensis</name>
    <dbReference type="NCBI Taxonomy" id="1859131"/>
    <lineage>
        <taxon>Bacteria</taxon>
        <taxon>Pseudomonadati</taxon>
        <taxon>Thermodesulfobacteriota</taxon>
        <taxon>Desulfobulbia</taxon>
        <taxon>Desulfobulbales</taxon>
        <taxon>Desulfobulbaceae</taxon>
        <taxon>Candidatus Electrothrix</taxon>
    </lineage>
</organism>
<dbReference type="PANTHER" id="PTHR48090:SF8">
    <property type="entry name" value="GLYCOSYLTRANSFERASE CSBB-RELATED"/>
    <property type="match status" value="1"/>
</dbReference>
<dbReference type="EMBL" id="MTKO01000096">
    <property type="protein sequence ID" value="RWX44368.1"/>
    <property type="molecule type" value="Genomic_DNA"/>
</dbReference>
<evidence type="ECO:0000313" key="2">
    <source>
        <dbReference type="EMBL" id="RWX44368.1"/>
    </source>
</evidence>
<evidence type="ECO:0000256" key="1">
    <source>
        <dbReference type="SAM" id="Phobius"/>
    </source>
</evidence>